<comment type="caution">
    <text evidence="2">The sequence shown here is derived from an EMBL/GenBank/DDBJ whole genome shotgun (WGS) entry which is preliminary data.</text>
</comment>
<name>A0ABS7PF10_9SPHN</name>
<proteinExistence type="predicted"/>
<sequence>MEMPWKAAKTLDVGPSTVYRKLEKWGGSDRLSGRGFAI</sequence>
<dbReference type="Pfam" id="PF02954">
    <property type="entry name" value="HTH_8"/>
    <property type="match status" value="1"/>
</dbReference>
<organism evidence="2 3">
    <name type="scientific">Alteriqipengyuania abyssalis</name>
    <dbReference type="NCBI Taxonomy" id="2860200"/>
    <lineage>
        <taxon>Bacteria</taxon>
        <taxon>Pseudomonadati</taxon>
        <taxon>Pseudomonadota</taxon>
        <taxon>Alphaproteobacteria</taxon>
        <taxon>Sphingomonadales</taxon>
        <taxon>Erythrobacteraceae</taxon>
        <taxon>Alteriqipengyuania</taxon>
    </lineage>
</organism>
<dbReference type="InterPro" id="IPR002197">
    <property type="entry name" value="HTH_Fis"/>
</dbReference>
<protein>
    <submittedName>
        <fullName evidence="2">Helix-turn-helix domain-containing protein</fullName>
    </submittedName>
</protein>
<dbReference type="Proteomes" id="UP000759298">
    <property type="component" value="Unassembled WGS sequence"/>
</dbReference>
<evidence type="ECO:0000259" key="1">
    <source>
        <dbReference type="Pfam" id="PF02954"/>
    </source>
</evidence>
<reference evidence="2 3" key="1">
    <citation type="submission" date="2021-07" db="EMBL/GenBank/DDBJ databases">
        <title>Alteriqipengyuania abyssalis NZ-12B nov, sp.nov isolated from deep sea sponge in pacific ocean.</title>
        <authorList>
            <person name="Tareen S."/>
            <person name="Wink J."/>
        </authorList>
    </citation>
    <scope>NUCLEOTIDE SEQUENCE [LARGE SCALE GENOMIC DNA]</scope>
    <source>
        <strain evidence="2 3">NZ-12B</strain>
    </source>
</reference>
<feature type="domain" description="DNA binding HTH" evidence="1">
    <location>
        <begin position="6"/>
        <end position="25"/>
    </location>
</feature>
<keyword evidence="3" id="KW-1185">Reference proteome</keyword>
<evidence type="ECO:0000313" key="3">
    <source>
        <dbReference type="Proteomes" id="UP000759298"/>
    </source>
</evidence>
<dbReference type="EMBL" id="JAHWXP010000003">
    <property type="protein sequence ID" value="MBY8337640.1"/>
    <property type="molecule type" value="Genomic_DNA"/>
</dbReference>
<accession>A0ABS7PF10</accession>
<gene>
    <name evidence="2" type="ORF">KYN89_11370</name>
</gene>
<evidence type="ECO:0000313" key="2">
    <source>
        <dbReference type="EMBL" id="MBY8337640.1"/>
    </source>
</evidence>